<dbReference type="Pfam" id="PF01408">
    <property type="entry name" value="GFO_IDH_MocA"/>
    <property type="match status" value="1"/>
</dbReference>
<accession>A0ABW9U4R6</accession>
<dbReference type="SUPFAM" id="SSF51735">
    <property type="entry name" value="NAD(P)-binding Rossmann-fold domains"/>
    <property type="match status" value="1"/>
</dbReference>
<dbReference type="InterPro" id="IPR050463">
    <property type="entry name" value="Gfo/Idh/MocA_oxidrdct_glycsds"/>
</dbReference>
<keyword evidence="5" id="KW-1185">Reference proteome</keyword>
<dbReference type="Pfam" id="PF22725">
    <property type="entry name" value="GFO_IDH_MocA_C3"/>
    <property type="match status" value="1"/>
</dbReference>
<evidence type="ECO:0000256" key="1">
    <source>
        <dbReference type="ARBA" id="ARBA00023002"/>
    </source>
</evidence>
<feature type="domain" description="Gfo/Idh/MocA-like oxidoreductase N-terminal" evidence="2">
    <location>
        <begin position="27"/>
        <end position="130"/>
    </location>
</feature>
<dbReference type="PANTHER" id="PTHR43818:SF11">
    <property type="entry name" value="BCDNA.GH03377"/>
    <property type="match status" value="1"/>
</dbReference>
<dbReference type="InterPro" id="IPR055170">
    <property type="entry name" value="GFO_IDH_MocA-like_dom"/>
</dbReference>
<dbReference type="InterPro" id="IPR036291">
    <property type="entry name" value="NAD(P)-bd_dom_sf"/>
</dbReference>
<dbReference type="PANTHER" id="PTHR43818">
    <property type="entry name" value="BCDNA.GH03377"/>
    <property type="match status" value="1"/>
</dbReference>
<evidence type="ECO:0000259" key="3">
    <source>
        <dbReference type="Pfam" id="PF22725"/>
    </source>
</evidence>
<evidence type="ECO:0000313" key="4">
    <source>
        <dbReference type="EMBL" id="MVQ33310.1"/>
    </source>
</evidence>
<dbReference type="EMBL" id="WSEM01000003">
    <property type="protein sequence ID" value="MVQ33310.1"/>
    <property type="molecule type" value="Genomic_DNA"/>
</dbReference>
<name>A0ABW9U4R6_9BACL</name>
<organism evidence="4 5">
    <name type="scientific">Paenibacillus anseongense</name>
    <dbReference type="NCBI Taxonomy" id="2682845"/>
    <lineage>
        <taxon>Bacteria</taxon>
        <taxon>Bacillati</taxon>
        <taxon>Bacillota</taxon>
        <taxon>Bacilli</taxon>
        <taxon>Bacillales</taxon>
        <taxon>Paenibacillaceae</taxon>
        <taxon>Paenibacillus</taxon>
    </lineage>
</organism>
<comment type="caution">
    <text evidence="4">The sequence shown here is derived from an EMBL/GenBank/DDBJ whole genome shotgun (WGS) entry which is preliminary data.</text>
</comment>
<dbReference type="SUPFAM" id="SSF55347">
    <property type="entry name" value="Glyceraldehyde-3-phosphate dehydrogenase-like, C-terminal domain"/>
    <property type="match status" value="1"/>
</dbReference>
<dbReference type="Gene3D" id="3.30.360.10">
    <property type="entry name" value="Dihydrodipicolinate Reductase, domain 2"/>
    <property type="match status" value="1"/>
</dbReference>
<evidence type="ECO:0000259" key="2">
    <source>
        <dbReference type="Pfam" id="PF01408"/>
    </source>
</evidence>
<dbReference type="Proteomes" id="UP000467637">
    <property type="component" value="Unassembled WGS sequence"/>
</dbReference>
<evidence type="ECO:0000313" key="5">
    <source>
        <dbReference type="Proteomes" id="UP000467637"/>
    </source>
</evidence>
<keyword evidence="1" id="KW-0560">Oxidoreductase</keyword>
<dbReference type="Gene3D" id="3.40.50.720">
    <property type="entry name" value="NAD(P)-binding Rossmann-like Domain"/>
    <property type="match status" value="1"/>
</dbReference>
<gene>
    <name evidence="4" type="ORF">GON05_01485</name>
</gene>
<protein>
    <recommendedName>
        <fullName evidence="6">Gfo/Idh/MocA family oxidoreductase</fullName>
    </recommendedName>
</protein>
<proteinExistence type="predicted"/>
<evidence type="ECO:0008006" key="6">
    <source>
        <dbReference type="Google" id="ProtNLM"/>
    </source>
</evidence>
<feature type="domain" description="GFO/IDH/MocA-like oxidoreductase" evidence="3">
    <location>
        <begin position="142"/>
        <end position="262"/>
    </location>
</feature>
<dbReference type="InterPro" id="IPR000683">
    <property type="entry name" value="Gfo/Idh/MocA-like_OxRdtase_N"/>
</dbReference>
<reference evidence="4 5" key="1">
    <citation type="submission" date="2019-12" db="EMBL/GenBank/DDBJ databases">
        <authorList>
            <person name="Huq M.A."/>
        </authorList>
    </citation>
    <scope>NUCLEOTIDE SEQUENCE [LARGE SCALE GENOMIC DNA]</scope>
    <source>
        <strain evidence="4 5">MAH-34</strain>
    </source>
</reference>
<sequence>MGFGKNGGSRMKRKVCLLSCWNHFHAQSFVRELADLPDVEIVAVWDDEPYRGKKYAEEFGVPFEPDLEALLARPDLDGVVIDTAPEQAASLIIKAAQAGKHVMADQVLAMSRKEALIAKEAIEKAGIIFALDMSLKRWPIHLAAKQVLESGRIGSVTSLRVRNAHSGALGGLGQQWPPQFRQSTYGVFADLGAHCLYLMLWLLGMPLAVTAIGTRRTETIGEDNAASIFEFENGTIAICDTSHVANNSPFSMEMYGTMGSFRANGMNGVHHKLLKQEDVTVHLFTQDQQTHPNPMSLLPPMPGEPSIHRWIKAMDGEVEPALNGTQEGIALAIILEGLYLSARTGTKVTFDEI</sequence>